<dbReference type="Pfam" id="PF00646">
    <property type="entry name" value="F-box"/>
    <property type="match status" value="1"/>
</dbReference>
<reference evidence="3 4" key="1">
    <citation type="submission" date="2018-06" db="EMBL/GenBank/DDBJ databases">
        <title>A transcriptomic atlas of mushroom development highlights an independent origin of complex multicellularity.</title>
        <authorList>
            <consortium name="DOE Joint Genome Institute"/>
            <person name="Krizsan K."/>
            <person name="Almasi E."/>
            <person name="Merenyi Z."/>
            <person name="Sahu N."/>
            <person name="Viragh M."/>
            <person name="Koszo T."/>
            <person name="Mondo S."/>
            <person name="Kiss B."/>
            <person name="Balint B."/>
            <person name="Kues U."/>
            <person name="Barry K."/>
            <person name="Hegedus J.C."/>
            <person name="Henrissat B."/>
            <person name="Johnson J."/>
            <person name="Lipzen A."/>
            <person name="Ohm R."/>
            <person name="Nagy I."/>
            <person name="Pangilinan J."/>
            <person name="Yan J."/>
            <person name="Xiong Y."/>
            <person name="Grigoriev I.V."/>
            <person name="Hibbett D.S."/>
            <person name="Nagy L.G."/>
        </authorList>
    </citation>
    <scope>NUCLEOTIDE SEQUENCE [LARGE SCALE GENOMIC DNA]</scope>
    <source>
        <strain evidence="3 4">SZMC22713</strain>
    </source>
</reference>
<dbReference type="CDD" id="cd09917">
    <property type="entry name" value="F-box_SF"/>
    <property type="match status" value="1"/>
</dbReference>
<feature type="region of interest" description="Disordered" evidence="1">
    <location>
        <begin position="1"/>
        <end position="26"/>
    </location>
</feature>
<dbReference type="PROSITE" id="PS50181">
    <property type="entry name" value="FBOX"/>
    <property type="match status" value="1"/>
</dbReference>
<evidence type="ECO:0000259" key="2">
    <source>
        <dbReference type="PROSITE" id="PS50181"/>
    </source>
</evidence>
<protein>
    <recommendedName>
        <fullName evidence="2">F-box domain-containing protein</fullName>
    </recommendedName>
</protein>
<dbReference type="VEuPathDB" id="FungiDB:BD410DRAFT_783189"/>
<dbReference type="AlphaFoldDB" id="A0A4Y7QJM8"/>
<sequence>MAITRLRSGKLSTPTRKPKEPLLPLGHDSLADAVNASLPDTKNTNQVGKKRIRIDVGMDGDARSSVKKKTAKKASKSSKTAKGMKFGCLAVLPSMPLDILYEIFGHLRPIDLLQLTRANKALNNILMAESAKSVWKATRSNIPTFPDTPGDKSDAEWVHLVFETNCHGPGCKKRNVRKIDWAFRIRACERCWKKNLVLSTRFTQQYPDLEPEIMQLLPYSNTSDWTYGFKSNNRFYWGPAILALAETLDEYDKNVELRKPGAEAALLAFKEEQAAHAATTIKSTSVCAAWESDEANKLQAELQKLTDKRLHEIKARFVNLGWSPEHLWSLQYHALTRQSKELTEKAWVSIRPELEKYLQEKRYRRRRDGVYYLINDYFMTRVGTHLFIRDIFDNGDLEDIIKADGTHDLTSHELDRCRTLGAILVEEILERAKRRVLAVLPSSVNEVGGILDRPRIECATSALTCLNPSFSGCQSGSIIYWPDTVTHPNDSAHQLVYDPTLSSIIQSVVQAIGLSPDVATPAQLDASGAKLKCTTIEPCTAMRTMRWRDAVKHCRNYHEPSWYLVDKKVP</sequence>
<accession>A0A4Y7QJM8</accession>
<dbReference type="InterPro" id="IPR036047">
    <property type="entry name" value="F-box-like_dom_sf"/>
</dbReference>
<dbReference type="Proteomes" id="UP000294933">
    <property type="component" value="Unassembled WGS sequence"/>
</dbReference>
<dbReference type="EMBL" id="ML170160">
    <property type="protein sequence ID" value="TDL27039.1"/>
    <property type="molecule type" value="Genomic_DNA"/>
</dbReference>
<proteinExistence type="predicted"/>
<gene>
    <name evidence="3" type="ORF">BD410DRAFT_783189</name>
</gene>
<organism evidence="3 4">
    <name type="scientific">Rickenella mellea</name>
    <dbReference type="NCBI Taxonomy" id="50990"/>
    <lineage>
        <taxon>Eukaryota</taxon>
        <taxon>Fungi</taxon>
        <taxon>Dikarya</taxon>
        <taxon>Basidiomycota</taxon>
        <taxon>Agaricomycotina</taxon>
        <taxon>Agaricomycetes</taxon>
        <taxon>Hymenochaetales</taxon>
        <taxon>Rickenellaceae</taxon>
        <taxon>Rickenella</taxon>
    </lineage>
</organism>
<feature type="domain" description="F-box" evidence="2">
    <location>
        <begin position="89"/>
        <end position="138"/>
    </location>
</feature>
<evidence type="ECO:0000313" key="4">
    <source>
        <dbReference type="Proteomes" id="UP000294933"/>
    </source>
</evidence>
<name>A0A4Y7QJM8_9AGAM</name>
<evidence type="ECO:0000313" key="3">
    <source>
        <dbReference type="EMBL" id="TDL27039.1"/>
    </source>
</evidence>
<dbReference type="OrthoDB" id="2322499at2759"/>
<dbReference type="SUPFAM" id="SSF81383">
    <property type="entry name" value="F-box domain"/>
    <property type="match status" value="1"/>
</dbReference>
<dbReference type="InterPro" id="IPR001810">
    <property type="entry name" value="F-box_dom"/>
</dbReference>
<keyword evidence="4" id="KW-1185">Reference proteome</keyword>
<dbReference type="STRING" id="50990.A0A4Y7QJM8"/>
<evidence type="ECO:0000256" key="1">
    <source>
        <dbReference type="SAM" id="MobiDB-lite"/>
    </source>
</evidence>